<dbReference type="PANTHER" id="PTHR34997:SF1">
    <property type="entry name" value="PEPTIDOGLYCAN-BINDING LYSIN DOMAIN"/>
    <property type="match status" value="1"/>
</dbReference>
<sequence length="589" mass="62872">MMVLSSLRVILVLLVAWHATAQSQQQLYMFNITEPIDGLSTTCTQVLNQPVACNPILHRVDGVEVHADDTLNTVCTNTCATAWTNYLRRVNGACGTSRYTGDDGMLYLPLYRIQPVFEAFQSMCLRNSAGRFCKAVIRDVLGIDPVAQTRSSGLGPLPTTATCDGCFLSSLAQVLGMPYSSGSLYSTALSELQVSCRTTIAVTSPTKSTWSIPPATTLPAPSCRGTTYTIKAGDTCQSIAMAQGFSTAQLVEANGLVAYCRSFPGAGATICMPDSLKCTPYALRVGDNCNRIAAANKVPYAQIVSWNPEVGELCGNIERLTNTTMVICISTPGGAWVDPSPAPSSTSSSSVDTIFTLTGTGMMSTMPSATATIIRDVLAPVANASRQDCEVYVTPPVLMNETMRTWSYDCEDVARVYGVTVSNLLEWNPSVNATGGTLSACEMSGTQQYCVQPVARKESSITSNCSMTALAESRMSTCRDLTGLYNITTNALAAWNPSVGGGACDGYRVGMKYCVAVSNFKSPDTISNCAYWATADRADPSLCAAFESRYKLEHARFIAWNPSLLSDCTGAVRGYMLCVGTPTVHPGFP</sequence>
<dbReference type="CDD" id="cd00118">
    <property type="entry name" value="LysM"/>
    <property type="match status" value="2"/>
</dbReference>
<keyword evidence="1" id="KW-0147">Chitin-binding</keyword>
<protein>
    <submittedName>
        <fullName evidence="6">Carbohydrate-binding module family 50 protein</fullName>
    </submittedName>
</protein>
<dbReference type="InterPro" id="IPR018392">
    <property type="entry name" value="LysM"/>
</dbReference>
<comment type="similarity">
    <text evidence="3">Belongs to the secreted LysM effector family.</text>
</comment>
<evidence type="ECO:0000256" key="3">
    <source>
        <dbReference type="ARBA" id="ARBA00044955"/>
    </source>
</evidence>
<comment type="caution">
    <text evidence="6">The sequence shown here is derived from an EMBL/GenBank/DDBJ whole genome shotgun (WGS) entry which is preliminary data.</text>
</comment>
<feature type="domain" description="LysM" evidence="5">
    <location>
        <begin position="226"/>
        <end position="272"/>
    </location>
</feature>
<evidence type="ECO:0000313" key="7">
    <source>
        <dbReference type="Proteomes" id="UP001321760"/>
    </source>
</evidence>
<dbReference type="AlphaFoldDB" id="A0AAV9G1G9"/>
<evidence type="ECO:0000313" key="6">
    <source>
        <dbReference type="EMBL" id="KAK4441912.1"/>
    </source>
</evidence>
<keyword evidence="7" id="KW-1185">Reference proteome</keyword>
<feature type="signal peptide" evidence="4">
    <location>
        <begin position="1"/>
        <end position="21"/>
    </location>
</feature>
<dbReference type="Proteomes" id="UP001321760">
    <property type="component" value="Unassembled WGS sequence"/>
</dbReference>
<proteinExistence type="inferred from homology"/>
<gene>
    <name evidence="6" type="ORF">QBC34DRAFT_489092</name>
</gene>
<dbReference type="InterPro" id="IPR052210">
    <property type="entry name" value="LysM1-like"/>
</dbReference>
<keyword evidence="2" id="KW-0843">Virulence</keyword>
<organism evidence="6 7">
    <name type="scientific">Podospora aff. communis PSN243</name>
    <dbReference type="NCBI Taxonomy" id="3040156"/>
    <lineage>
        <taxon>Eukaryota</taxon>
        <taxon>Fungi</taxon>
        <taxon>Dikarya</taxon>
        <taxon>Ascomycota</taxon>
        <taxon>Pezizomycotina</taxon>
        <taxon>Sordariomycetes</taxon>
        <taxon>Sordariomycetidae</taxon>
        <taxon>Sordariales</taxon>
        <taxon>Podosporaceae</taxon>
        <taxon>Podospora</taxon>
    </lineage>
</organism>
<feature type="chain" id="PRO_5043798973" evidence="4">
    <location>
        <begin position="22"/>
        <end position="589"/>
    </location>
</feature>
<name>A0AAV9G1G9_9PEZI</name>
<dbReference type="Gene3D" id="3.10.350.10">
    <property type="entry name" value="LysM domain"/>
    <property type="match status" value="4"/>
</dbReference>
<dbReference type="InterPro" id="IPR036779">
    <property type="entry name" value="LysM_dom_sf"/>
</dbReference>
<dbReference type="GO" id="GO:0008061">
    <property type="term" value="F:chitin binding"/>
    <property type="evidence" value="ECO:0007669"/>
    <property type="project" value="UniProtKB-KW"/>
</dbReference>
<accession>A0AAV9G1G9</accession>
<evidence type="ECO:0000256" key="1">
    <source>
        <dbReference type="ARBA" id="ARBA00022669"/>
    </source>
</evidence>
<dbReference type="EMBL" id="MU866047">
    <property type="protein sequence ID" value="KAK4441912.1"/>
    <property type="molecule type" value="Genomic_DNA"/>
</dbReference>
<evidence type="ECO:0000256" key="2">
    <source>
        <dbReference type="ARBA" id="ARBA00023026"/>
    </source>
</evidence>
<dbReference type="SMART" id="SM00257">
    <property type="entry name" value="LysM"/>
    <property type="match status" value="2"/>
</dbReference>
<dbReference type="Pfam" id="PF01476">
    <property type="entry name" value="LysM"/>
    <property type="match status" value="2"/>
</dbReference>
<dbReference type="SUPFAM" id="SSF54106">
    <property type="entry name" value="LysM domain"/>
    <property type="match status" value="1"/>
</dbReference>
<dbReference type="PROSITE" id="PS51782">
    <property type="entry name" value="LYSM"/>
    <property type="match status" value="1"/>
</dbReference>
<keyword evidence="4" id="KW-0732">Signal</keyword>
<reference evidence="6" key="2">
    <citation type="submission" date="2023-05" db="EMBL/GenBank/DDBJ databases">
        <authorList>
            <consortium name="Lawrence Berkeley National Laboratory"/>
            <person name="Steindorff A."/>
            <person name="Hensen N."/>
            <person name="Bonometti L."/>
            <person name="Westerberg I."/>
            <person name="Brannstrom I.O."/>
            <person name="Guillou S."/>
            <person name="Cros-Aarteil S."/>
            <person name="Calhoun S."/>
            <person name="Haridas S."/>
            <person name="Kuo A."/>
            <person name="Mondo S."/>
            <person name="Pangilinan J."/>
            <person name="Riley R."/>
            <person name="Labutti K."/>
            <person name="Andreopoulos B."/>
            <person name="Lipzen A."/>
            <person name="Chen C."/>
            <person name="Yanf M."/>
            <person name="Daum C."/>
            <person name="Ng V."/>
            <person name="Clum A."/>
            <person name="Ohm R."/>
            <person name="Martin F."/>
            <person name="Silar P."/>
            <person name="Natvig D."/>
            <person name="Lalanne C."/>
            <person name="Gautier V."/>
            <person name="Ament-Velasquez S.L."/>
            <person name="Kruys A."/>
            <person name="Hutchinson M.I."/>
            <person name="Powell A.J."/>
            <person name="Barry K."/>
            <person name="Miller A.N."/>
            <person name="Grigoriev I.V."/>
            <person name="Debuchy R."/>
            <person name="Gladieux P."/>
            <person name="Thoren M.H."/>
            <person name="Johannesson H."/>
        </authorList>
    </citation>
    <scope>NUCLEOTIDE SEQUENCE</scope>
    <source>
        <strain evidence="6">PSN243</strain>
    </source>
</reference>
<evidence type="ECO:0000256" key="4">
    <source>
        <dbReference type="SAM" id="SignalP"/>
    </source>
</evidence>
<dbReference type="PANTHER" id="PTHR34997">
    <property type="entry name" value="AM15"/>
    <property type="match status" value="1"/>
</dbReference>
<evidence type="ECO:0000259" key="5">
    <source>
        <dbReference type="PROSITE" id="PS51782"/>
    </source>
</evidence>
<reference evidence="6" key="1">
    <citation type="journal article" date="2023" name="Mol. Phylogenet. Evol.">
        <title>Genome-scale phylogeny and comparative genomics of the fungal order Sordariales.</title>
        <authorList>
            <person name="Hensen N."/>
            <person name="Bonometti L."/>
            <person name="Westerberg I."/>
            <person name="Brannstrom I.O."/>
            <person name="Guillou S."/>
            <person name="Cros-Aarteil S."/>
            <person name="Calhoun S."/>
            <person name="Haridas S."/>
            <person name="Kuo A."/>
            <person name="Mondo S."/>
            <person name="Pangilinan J."/>
            <person name="Riley R."/>
            <person name="LaButti K."/>
            <person name="Andreopoulos B."/>
            <person name="Lipzen A."/>
            <person name="Chen C."/>
            <person name="Yan M."/>
            <person name="Daum C."/>
            <person name="Ng V."/>
            <person name="Clum A."/>
            <person name="Steindorff A."/>
            <person name="Ohm R.A."/>
            <person name="Martin F."/>
            <person name="Silar P."/>
            <person name="Natvig D.O."/>
            <person name="Lalanne C."/>
            <person name="Gautier V."/>
            <person name="Ament-Velasquez S.L."/>
            <person name="Kruys A."/>
            <person name="Hutchinson M.I."/>
            <person name="Powell A.J."/>
            <person name="Barry K."/>
            <person name="Miller A.N."/>
            <person name="Grigoriev I.V."/>
            <person name="Debuchy R."/>
            <person name="Gladieux P."/>
            <person name="Hiltunen Thoren M."/>
            <person name="Johannesson H."/>
        </authorList>
    </citation>
    <scope>NUCLEOTIDE SEQUENCE</scope>
    <source>
        <strain evidence="6">PSN243</strain>
    </source>
</reference>